<dbReference type="InterPro" id="IPR009959">
    <property type="entry name" value="Cyclase_SnoaL-like"/>
</dbReference>
<keyword evidence="2" id="KW-1185">Reference proteome</keyword>
<dbReference type="PANTHER" id="PTHR38436">
    <property type="entry name" value="POLYKETIDE CYCLASE SNOAL-LIKE DOMAIN"/>
    <property type="match status" value="1"/>
</dbReference>
<proteinExistence type="predicted"/>
<accession>A0ABX0VSZ9</accession>
<dbReference type="Pfam" id="PF07366">
    <property type="entry name" value="SnoaL"/>
    <property type="match status" value="1"/>
</dbReference>
<sequence length="128" mass="14968">MTPVELSDIYRGYIDCLNRQDWDNLGDFVHDDAEHNGNQIGLSGYRKMLERDFREIPDLRFNIGLLIAEPPHIAAKLEFDCTPMGEFFGLPINGKRVQFDENVFYRFEDGKVRQVWSVIDRKSVEDQL</sequence>
<protein>
    <submittedName>
        <fullName evidence="1">SnoaL-like domain-containing protein</fullName>
    </submittedName>
</protein>
<dbReference type="InterPro" id="IPR032710">
    <property type="entry name" value="NTF2-like_dom_sf"/>
</dbReference>
<dbReference type="Proteomes" id="UP000709466">
    <property type="component" value="Unassembled WGS sequence"/>
</dbReference>
<name>A0ABX0VSZ9_9RHOB</name>
<gene>
    <name evidence="1" type="ORF">HCZ30_01355</name>
</gene>
<comment type="caution">
    <text evidence="1">The sequence shown here is derived from an EMBL/GenBank/DDBJ whole genome shotgun (WGS) entry which is preliminary data.</text>
</comment>
<dbReference type="Gene3D" id="3.10.450.50">
    <property type="match status" value="1"/>
</dbReference>
<dbReference type="SUPFAM" id="SSF54427">
    <property type="entry name" value="NTF2-like"/>
    <property type="match status" value="1"/>
</dbReference>
<evidence type="ECO:0000313" key="2">
    <source>
        <dbReference type="Proteomes" id="UP000709466"/>
    </source>
</evidence>
<organism evidence="1 2">
    <name type="scientific">Marivivens donghaensis</name>
    <dbReference type="NCBI Taxonomy" id="1699413"/>
    <lineage>
        <taxon>Bacteria</taxon>
        <taxon>Pseudomonadati</taxon>
        <taxon>Pseudomonadota</taxon>
        <taxon>Alphaproteobacteria</taxon>
        <taxon>Rhodobacterales</taxon>
        <taxon>Paracoccaceae</taxon>
        <taxon>Marivivens group</taxon>
        <taxon>Marivivens</taxon>
    </lineage>
</organism>
<evidence type="ECO:0000313" key="1">
    <source>
        <dbReference type="EMBL" id="NIY71078.1"/>
    </source>
</evidence>
<reference evidence="1 2" key="1">
    <citation type="submission" date="2020-03" db="EMBL/GenBank/DDBJ databases">
        <title>Bacterial isolates of synthetic phycosphere.</title>
        <authorList>
            <person name="Fu H."/>
            <person name="Moran M.A."/>
        </authorList>
    </citation>
    <scope>NUCLEOTIDE SEQUENCE [LARGE SCALE GENOMIC DNA]</scope>
    <source>
        <strain evidence="1 2">HF1</strain>
    </source>
</reference>
<dbReference type="RefSeq" id="WP_167635966.1">
    <property type="nucleotide sequence ID" value="NZ_JAATOP010000001.1"/>
</dbReference>
<dbReference type="PANTHER" id="PTHR38436:SF1">
    <property type="entry name" value="ESTER CYCLASE"/>
    <property type="match status" value="1"/>
</dbReference>
<dbReference type="EMBL" id="JAATOP010000001">
    <property type="protein sequence ID" value="NIY71078.1"/>
    <property type="molecule type" value="Genomic_DNA"/>
</dbReference>